<proteinExistence type="inferred from homology"/>
<sequence length="306" mass="32581">MDISGGAGGLSLGLEEAGFTPLLVVEANPDARETIRANRDWPIEPVMSEFLAEGLASRRVTLFAGNVSSAGISVAGVSQEAYARVEYMQILGLIRRIRPTAVLLINVSGLMSARFAKLRAEIDGILVDDGYRPAWSVLDSADYGLAQSRRRAVLVAIQADAFSRFVWPAPIGPPPSVGEALLPLMSANSWPGAKQWARLARGVAPTIVGGSKLHGGADLGPSRTKDIWYSLGVDGSGIADKPPSPDMPIRASPRLTNPMLAALQGFPDNWIFEGKKTSVYRQIAGAFPPPTAVAIGRELMEALRRA</sequence>
<dbReference type="InterPro" id="IPR050390">
    <property type="entry name" value="C5-Methyltransferase"/>
</dbReference>
<keyword evidence="4 6" id="KW-0949">S-adenosyl-L-methionine</keyword>
<reference evidence="7 8" key="1">
    <citation type="journal article" date="2001" name="Int. J. Syst. Evol. Microbiol.">
        <title>Agreia bicolorata gen. nov., sp. nov., to accommodate actinobacteria isolated from narrow reed grass infected by the nematode Heteroanguina graminophila.</title>
        <authorList>
            <person name="Evtushenko L.I."/>
            <person name="Dorofeeva L.V."/>
            <person name="Dobrovolskaya T.G."/>
            <person name="Streshinskaya G.M."/>
            <person name="Subbotin S.A."/>
            <person name="Tiedje J.M."/>
        </authorList>
    </citation>
    <scope>NUCLEOTIDE SEQUENCE [LARGE SCALE GENOMIC DNA]</scope>
    <source>
        <strain evidence="7 8">VKM Ac-1804</strain>
    </source>
</reference>
<evidence type="ECO:0000256" key="3">
    <source>
        <dbReference type="ARBA" id="ARBA00022679"/>
    </source>
</evidence>
<dbReference type="Proteomes" id="UP000032503">
    <property type="component" value="Unassembled WGS sequence"/>
</dbReference>
<keyword evidence="2 6" id="KW-0489">Methyltransferase</keyword>
<dbReference type="Pfam" id="PF00145">
    <property type="entry name" value="DNA_methylase"/>
    <property type="match status" value="2"/>
</dbReference>
<evidence type="ECO:0000256" key="1">
    <source>
        <dbReference type="ARBA" id="ARBA00011975"/>
    </source>
</evidence>
<dbReference type="InterPro" id="IPR001525">
    <property type="entry name" value="C5_MeTfrase"/>
</dbReference>
<dbReference type="PANTHER" id="PTHR10629:SF52">
    <property type="entry name" value="DNA (CYTOSINE-5)-METHYLTRANSFERASE 1"/>
    <property type="match status" value="1"/>
</dbReference>
<dbReference type="PANTHER" id="PTHR10629">
    <property type="entry name" value="CYTOSINE-SPECIFIC METHYLTRANSFERASE"/>
    <property type="match status" value="1"/>
</dbReference>
<name>A0ABR5CBB0_9MICO</name>
<accession>A0ABR5CBB0</accession>
<dbReference type="Gene3D" id="3.90.120.10">
    <property type="entry name" value="DNA Methylase, subunit A, domain 2"/>
    <property type="match status" value="1"/>
</dbReference>
<comment type="caution">
    <text evidence="6">Lacks conserved residue(s) required for the propagation of feature annotation.</text>
</comment>
<keyword evidence="8" id="KW-1185">Reference proteome</keyword>
<gene>
    <name evidence="7" type="ORF">TZ00_18330</name>
</gene>
<dbReference type="InterPro" id="IPR029063">
    <property type="entry name" value="SAM-dependent_MTases_sf"/>
</dbReference>
<dbReference type="EMBL" id="JYFC01000013">
    <property type="protein sequence ID" value="KJC62859.1"/>
    <property type="molecule type" value="Genomic_DNA"/>
</dbReference>
<evidence type="ECO:0000256" key="4">
    <source>
        <dbReference type="ARBA" id="ARBA00022691"/>
    </source>
</evidence>
<comment type="similarity">
    <text evidence="6">Belongs to the class I-like SAM-binding methyltransferase superfamily. C5-methyltransferase family.</text>
</comment>
<evidence type="ECO:0000313" key="7">
    <source>
        <dbReference type="EMBL" id="KJC62859.1"/>
    </source>
</evidence>
<keyword evidence="3 6" id="KW-0808">Transferase</keyword>
<protein>
    <recommendedName>
        <fullName evidence="1">DNA (cytosine-5-)-methyltransferase</fullName>
        <ecNumber evidence="1">2.1.1.37</ecNumber>
    </recommendedName>
</protein>
<evidence type="ECO:0000256" key="6">
    <source>
        <dbReference type="PROSITE-ProRule" id="PRU01016"/>
    </source>
</evidence>
<dbReference type="Gene3D" id="3.40.50.150">
    <property type="entry name" value="Vaccinia Virus protein VP39"/>
    <property type="match status" value="1"/>
</dbReference>
<evidence type="ECO:0000256" key="2">
    <source>
        <dbReference type="ARBA" id="ARBA00022603"/>
    </source>
</evidence>
<dbReference type="PROSITE" id="PS51679">
    <property type="entry name" value="SAM_MT_C5"/>
    <property type="match status" value="1"/>
</dbReference>
<comment type="caution">
    <text evidence="7">The sequence shown here is derived from an EMBL/GenBank/DDBJ whole genome shotgun (WGS) entry which is preliminary data.</text>
</comment>
<organism evidence="7 8">
    <name type="scientific">Agreia bicolorata</name>
    <dbReference type="NCBI Taxonomy" id="110935"/>
    <lineage>
        <taxon>Bacteria</taxon>
        <taxon>Bacillati</taxon>
        <taxon>Actinomycetota</taxon>
        <taxon>Actinomycetes</taxon>
        <taxon>Micrococcales</taxon>
        <taxon>Microbacteriaceae</taxon>
        <taxon>Agreia</taxon>
    </lineage>
</organism>
<dbReference type="SUPFAM" id="SSF53335">
    <property type="entry name" value="S-adenosyl-L-methionine-dependent methyltransferases"/>
    <property type="match status" value="1"/>
</dbReference>
<evidence type="ECO:0000313" key="8">
    <source>
        <dbReference type="Proteomes" id="UP000032503"/>
    </source>
</evidence>
<dbReference type="EC" id="2.1.1.37" evidence="1"/>
<keyword evidence="5" id="KW-0680">Restriction system</keyword>
<evidence type="ECO:0000256" key="5">
    <source>
        <dbReference type="ARBA" id="ARBA00022747"/>
    </source>
</evidence>